<dbReference type="GO" id="GO:0016887">
    <property type="term" value="F:ATP hydrolysis activity"/>
    <property type="evidence" value="ECO:0007669"/>
    <property type="project" value="InterPro"/>
</dbReference>
<keyword evidence="5 13" id="KW-0812">Transmembrane</keyword>
<evidence type="ECO:0000256" key="7">
    <source>
        <dbReference type="ARBA" id="ARBA00022741"/>
    </source>
</evidence>
<feature type="transmembrane region" description="Helical" evidence="13">
    <location>
        <begin position="397"/>
        <end position="419"/>
    </location>
</feature>
<evidence type="ECO:0000259" key="14">
    <source>
        <dbReference type="PROSITE" id="PS50893"/>
    </source>
</evidence>
<evidence type="ECO:0000256" key="9">
    <source>
        <dbReference type="ARBA" id="ARBA00022967"/>
    </source>
</evidence>
<feature type="domain" description="ABC transmembrane type-1" evidence="15">
    <location>
        <begin position="900"/>
        <end position="1163"/>
    </location>
</feature>
<dbReference type="FunFam" id="1.20.1560.10:FF:000002">
    <property type="entry name" value="ABC transporter C family member 5"/>
    <property type="match status" value="1"/>
</dbReference>
<feature type="transmembrane region" description="Helical" evidence="13">
    <location>
        <begin position="538"/>
        <end position="562"/>
    </location>
</feature>
<dbReference type="GO" id="GO:0005524">
    <property type="term" value="F:ATP binding"/>
    <property type="evidence" value="ECO:0007669"/>
    <property type="project" value="UniProtKB-KW"/>
</dbReference>
<comment type="caution">
    <text evidence="16">The sequence shown here is derived from an EMBL/GenBank/DDBJ whole genome shotgun (WGS) entry which is preliminary data.</text>
</comment>
<evidence type="ECO:0000259" key="15">
    <source>
        <dbReference type="PROSITE" id="PS50929"/>
    </source>
</evidence>
<dbReference type="Gene3D" id="3.40.50.300">
    <property type="entry name" value="P-loop containing nucleotide triphosphate hydrolases"/>
    <property type="match status" value="2"/>
</dbReference>
<dbReference type="PANTHER" id="PTHR24223:SF108">
    <property type="entry name" value="ABC TRANSPORTER C FAMILY MEMBER 8"/>
    <property type="match status" value="1"/>
</dbReference>
<dbReference type="InterPro" id="IPR011527">
    <property type="entry name" value="ABC1_TM_dom"/>
</dbReference>
<keyword evidence="10 13" id="KW-1133">Transmembrane helix</keyword>
<comment type="catalytic activity">
    <reaction evidence="12">
        <text>ATP + H2O + xenobioticSide 1 = ADP + phosphate + xenobioticSide 2.</text>
        <dbReference type="EC" id="7.6.2.2"/>
    </reaction>
</comment>
<dbReference type="CDD" id="cd03244">
    <property type="entry name" value="ABCC_MRP_domain2"/>
    <property type="match status" value="1"/>
</dbReference>
<name>A0AAW1IK57_SAPOF</name>
<dbReference type="GO" id="GO:0016020">
    <property type="term" value="C:membrane"/>
    <property type="evidence" value="ECO:0007669"/>
    <property type="project" value="UniProtKB-SubCell"/>
</dbReference>
<feature type="transmembrane region" description="Helical" evidence="13">
    <location>
        <begin position="320"/>
        <end position="340"/>
    </location>
</feature>
<dbReference type="FunFam" id="3.40.50.300:FF:000508">
    <property type="entry name" value="ABC transporter C family member 5"/>
    <property type="match status" value="1"/>
</dbReference>
<dbReference type="PROSITE" id="PS00211">
    <property type="entry name" value="ABC_TRANSPORTER_1"/>
    <property type="match status" value="1"/>
</dbReference>
<evidence type="ECO:0000256" key="2">
    <source>
        <dbReference type="ARBA" id="ARBA00009726"/>
    </source>
</evidence>
<dbReference type="InterPro" id="IPR017871">
    <property type="entry name" value="ABC_transporter-like_CS"/>
</dbReference>
<dbReference type="FunFam" id="3.40.50.300:FF:000169">
    <property type="entry name" value="ABC transporter C family member 3"/>
    <property type="match status" value="1"/>
</dbReference>
<protein>
    <recommendedName>
        <fullName evidence="3">ABC-type xenobiotic transporter</fullName>
        <ecNumber evidence="3">7.6.2.2</ecNumber>
    </recommendedName>
</protein>
<dbReference type="FunFam" id="1.20.1560.10:FF:000003">
    <property type="entry name" value="ABC transporter C family member 10"/>
    <property type="match status" value="1"/>
</dbReference>
<evidence type="ECO:0000256" key="13">
    <source>
        <dbReference type="SAM" id="Phobius"/>
    </source>
</evidence>
<sequence>MASLSILHGSFSGIENGGNFEMGSSSFHRTIIDVVNLCFLIIFNLLVLLSLCSRGRNHTYFRRDRISIAVAVCSALVSVSYFTVGLLVLLPSDEYTTFGWQMYVFRGVVWLSLAMSLIAQKSKWLKLFTCTWWISVFVLITVLNVELLAKQEEVEILDFVKWPVSALLFISSVNLLGQKDSVEFPEFDDLSKSFLPEKTKSAKCEQMKPSLLSRLTFSWLNPLISLGYSKPLSLDNIPCLFSEDEANLAYNRFSETWDALKAEETVVNQQNMVIKVLLKDNLKDILLVGVLAFLKTITVVASPLLLYAFVNYSNASEQNLYQGLTLLGILIVIKVAESLTQRQWTYYAKRSGLRIRSALMVAVYNKLLKLSSTARKMHSTGEIVNYIMVDAYRMGELAWWFHLAWSLPLQLLIAIGVLISVVGLGAVPALVPLFICGVLNTPFAKRLQECRAKSMEAQDKRLRSTSEILNSMKIIKLQAWEDHFLELIYSLRDDEFKWLRDTQHNIANCTALYWFSPIVISTFAFWGCSYLSSVPLDAVTLFTILATLSVVAEPVVMLPNVFSYMIQVMVSFDRINKVLISNEVKFVSIERNELVNKENSLEIRGSNFSWDTESGMLTLSNIDLEVKQKDKVAVCGPVGSGKSSLLYAILGEIPKMSGSVEVSGSIAYVSQSAWIQSGTILDNICYGKPMDKDRYENAIKACALDNDIKNFSHGDRTEIGQRGINLSGGQKQRIQLARAVYSDSDIYLLDDPFSAVDAHTAATLFNDCVLGALGNKTVILVTHQVEFLPQVDKILVMNKGQVTQSGNYEDLLEAGKTFEQLVNAHSHAVTHMDPSTHVEIDQSEGPTLTQQIVISESFHEQMESSEKDMPMHLTQDEEKEVGDVGIKPYLDYLSVSKGTAVFTWSLISQCAFVAFQALSRYWLAFAIGVPMISSSTLIWVYAGLSILGLVAVHIRALLTVNLGLKASKAFFEGFMNSIFRAPMLFFDSTPVGRILTRASSDLCILDLEIPYALSHFLAGGIELIGIVVVMAVVTWQVLIVGILNFLIAHYFQKRYIASAREILRINGTTKGPIMNYAAETSQGVITIRAFRKMDQFFGKYLTIVDTDAKLFFYSNTAMEWLLLRVEALENITLFAFAFLLILLPNGYVPPGYVGLSLSYALSLKATHVFMVQWYCNTMNYIISVERIKQFMHIEPERNAASDITTPISNWPSKGRIELQDLKVKYQPSAPLVLKGITCTFKEGTKVGVVGRTGSGKTTLISALFRLVEPHGGTICIDDIDICSVGLKDLRSKLSVIPQEPTLFQGTIRSNLDPLGLYSDADIWEALDKCQLKLTISNLPNQLDSSVGDEGANWSMGQRQLFCLGRVLLKRNKILILDEATASIDSATDAIVQKIIRIEFAECTVITVAHRIPTVIDSDMVMVLSYGELIEYDEPSKLMQSNSSFAKLVAEYWSSYKGSATSSRRSTTI</sequence>
<keyword evidence="6" id="KW-0677">Repeat</keyword>
<keyword evidence="8" id="KW-0067">ATP-binding</keyword>
<feature type="transmembrane region" description="Helical" evidence="13">
    <location>
        <begin position="102"/>
        <end position="120"/>
    </location>
</feature>
<evidence type="ECO:0000256" key="12">
    <source>
        <dbReference type="ARBA" id="ARBA00034018"/>
    </source>
</evidence>
<reference evidence="16" key="1">
    <citation type="submission" date="2024-03" db="EMBL/GenBank/DDBJ databases">
        <title>WGS assembly of Saponaria officinalis var. Norfolk2.</title>
        <authorList>
            <person name="Jenkins J."/>
            <person name="Shu S."/>
            <person name="Grimwood J."/>
            <person name="Barry K."/>
            <person name="Goodstein D."/>
            <person name="Schmutz J."/>
            <person name="Leebens-Mack J."/>
            <person name="Osbourn A."/>
        </authorList>
    </citation>
    <scope>NUCLEOTIDE SEQUENCE [LARGE SCALE GENOMIC DNA]</scope>
    <source>
        <strain evidence="16">JIC</strain>
    </source>
</reference>
<dbReference type="PROSITE" id="PS50893">
    <property type="entry name" value="ABC_TRANSPORTER_2"/>
    <property type="match status" value="2"/>
</dbReference>
<dbReference type="Proteomes" id="UP001443914">
    <property type="component" value="Unassembled WGS sequence"/>
</dbReference>
<dbReference type="CDD" id="cd18580">
    <property type="entry name" value="ABC_6TM_ABCC_D2"/>
    <property type="match status" value="1"/>
</dbReference>
<keyword evidence="7" id="KW-0547">Nucleotide-binding</keyword>
<dbReference type="Gene3D" id="1.20.1560.10">
    <property type="entry name" value="ABC transporter type 1, transmembrane domain"/>
    <property type="match status" value="2"/>
</dbReference>
<feature type="transmembrane region" description="Helical" evidence="13">
    <location>
        <begin position="1127"/>
        <end position="1147"/>
    </location>
</feature>
<evidence type="ECO:0000256" key="6">
    <source>
        <dbReference type="ARBA" id="ARBA00022737"/>
    </source>
</evidence>
<dbReference type="InterPro" id="IPR027417">
    <property type="entry name" value="P-loop_NTPase"/>
</dbReference>
<keyword evidence="4" id="KW-0813">Transport</keyword>
<dbReference type="InterPro" id="IPR036640">
    <property type="entry name" value="ABC1_TM_sf"/>
</dbReference>
<dbReference type="GO" id="GO:0008559">
    <property type="term" value="F:ABC-type xenobiotic transporter activity"/>
    <property type="evidence" value="ECO:0007669"/>
    <property type="project" value="UniProtKB-EC"/>
</dbReference>
<feature type="transmembrane region" description="Helical" evidence="13">
    <location>
        <begin position="159"/>
        <end position="177"/>
    </location>
</feature>
<evidence type="ECO:0000256" key="1">
    <source>
        <dbReference type="ARBA" id="ARBA00004141"/>
    </source>
</evidence>
<keyword evidence="11 13" id="KW-0472">Membrane</keyword>
<dbReference type="InterPro" id="IPR003593">
    <property type="entry name" value="AAA+_ATPase"/>
</dbReference>
<dbReference type="Pfam" id="PF00005">
    <property type="entry name" value="ABC_tran"/>
    <property type="match status" value="2"/>
</dbReference>
<comment type="similarity">
    <text evidence="2">Belongs to the ABC transporter superfamily. ABCC family. Conjugate transporter (TC 3.A.1.208) subfamily.</text>
</comment>
<evidence type="ECO:0000256" key="3">
    <source>
        <dbReference type="ARBA" id="ARBA00012191"/>
    </source>
</evidence>
<dbReference type="EMBL" id="JBDFQZ010000009">
    <property type="protein sequence ID" value="KAK9689766.1"/>
    <property type="molecule type" value="Genomic_DNA"/>
</dbReference>
<evidence type="ECO:0000256" key="5">
    <source>
        <dbReference type="ARBA" id="ARBA00022692"/>
    </source>
</evidence>
<dbReference type="SMART" id="SM00382">
    <property type="entry name" value="AAA"/>
    <property type="match status" value="2"/>
</dbReference>
<feature type="transmembrane region" description="Helical" evidence="13">
    <location>
        <begin position="66"/>
        <end position="90"/>
    </location>
</feature>
<proteinExistence type="inferred from homology"/>
<feature type="transmembrane region" description="Helical" evidence="13">
    <location>
        <begin position="1023"/>
        <end position="1047"/>
    </location>
</feature>
<dbReference type="EC" id="7.6.2.2" evidence="3"/>
<dbReference type="CDD" id="cd18579">
    <property type="entry name" value="ABC_6TM_ABCC_D1"/>
    <property type="match status" value="1"/>
</dbReference>
<accession>A0AAW1IK57</accession>
<feature type="domain" description="ABC transporter" evidence="14">
    <location>
        <begin position="1216"/>
        <end position="1450"/>
    </location>
</feature>
<dbReference type="PANTHER" id="PTHR24223">
    <property type="entry name" value="ATP-BINDING CASSETTE SUB-FAMILY C"/>
    <property type="match status" value="1"/>
</dbReference>
<dbReference type="InterPro" id="IPR050173">
    <property type="entry name" value="ABC_transporter_C-like"/>
</dbReference>
<keyword evidence="9" id="KW-1278">Translocase</keyword>
<evidence type="ECO:0000256" key="8">
    <source>
        <dbReference type="ARBA" id="ARBA00022840"/>
    </source>
</evidence>
<dbReference type="SUPFAM" id="SSF52540">
    <property type="entry name" value="P-loop containing nucleoside triphosphate hydrolases"/>
    <property type="match status" value="2"/>
</dbReference>
<feature type="domain" description="ABC transmembrane type-1" evidence="15">
    <location>
        <begin position="286"/>
        <end position="567"/>
    </location>
</feature>
<feature type="transmembrane region" description="Helical" evidence="13">
    <location>
        <begin position="506"/>
        <end position="526"/>
    </location>
</feature>
<dbReference type="SUPFAM" id="SSF90123">
    <property type="entry name" value="ABC transporter transmembrane region"/>
    <property type="match status" value="2"/>
</dbReference>
<evidence type="ECO:0000313" key="16">
    <source>
        <dbReference type="EMBL" id="KAK9689766.1"/>
    </source>
</evidence>
<feature type="transmembrane region" description="Helical" evidence="13">
    <location>
        <begin position="425"/>
        <end position="444"/>
    </location>
</feature>
<evidence type="ECO:0000313" key="17">
    <source>
        <dbReference type="Proteomes" id="UP001443914"/>
    </source>
</evidence>
<dbReference type="InterPro" id="IPR044726">
    <property type="entry name" value="ABCC_6TM_D2"/>
</dbReference>
<dbReference type="Pfam" id="PF00664">
    <property type="entry name" value="ABC_membrane"/>
    <property type="match status" value="2"/>
</dbReference>
<comment type="subcellular location">
    <subcellularLocation>
        <location evidence="1">Membrane</location>
        <topology evidence="1">Multi-pass membrane protein</topology>
    </subcellularLocation>
</comment>
<organism evidence="16 17">
    <name type="scientific">Saponaria officinalis</name>
    <name type="common">Common soapwort</name>
    <name type="synonym">Lychnis saponaria</name>
    <dbReference type="NCBI Taxonomy" id="3572"/>
    <lineage>
        <taxon>Eukaryota</taxon>
        <taxon>Viridiplantae</taxon>
        <taxon>Streptophyta</taxon>
        <taxon>Embryophyta</taxon>
        <taxon>Tracheophyta</taxon>
        <taxon>Spermatophyta</taxon>
        <taxon>Magnoliopsida</taxon>
        <taxon>eudicotyledons</taxon>
        <taxon>Gunneridae</taxon>
        <taxon>Pentapetalae</taxon>
        <taxon>Caryophyllales</taxon>
        <taxon>Caryophyllaceae</taxon>
        <taxon>Caryophylleae</taxon>
        <taxon>Saponaria</taxon>
    </lineage>
</organism>
<dbReference type="InterPro" id="IPR044746">
    <property type="entry name" value="ABCC_6TM_D1"/>
</dbReference>
<feature type="transmembrane region" description="Helical" evidence="13">
    <location>
        <begin position="34"/>
        <end position="54"/>
    </location>
</feature>
<dbReference type="InterPro" id="IPR003439">
    <property type="entry name" value="ABC_transporter-like_ATP-bd"/>
</dbReference>
<feature type="transmembrane region" description="Helical" evidence="13">
    <location>
        <begin position="127"/>
        <end position="147"/>
    </location>
</feature>
<dbReference type="CDD" id="cd03250">
    <property type="entry name" value="ABCC_MRP_domain1"/>
    <property type="match status" value="1"/>
</dbReference>
<evidence type="ECO:0000256" key="10">
    <source>
        <dbReference type="ARBA" id="ARBA00022989"/>
    </source>
</evidence>
<feature type="domain" description="ABC transporter" evidence="14">
    <location>
        <begin position="603"/>
        <end position="824"/>
    </location>
</feature>
<feature type="transmembrane region" description="Helical" evidence="13">
    <location>
        <begin position="285"/>
        <end position="308"/>
    </location>
</feature>
<evidence type="ECO:0000256" key="4">
    <source>
        <dbReference type="ARBA" id="ARBA00022448"/>
    </source>
</evidence>
<gene>
    <name evidence="16" type="ORF">RND81_09G079500</name>
</gene>
<dbReference type="PROSITE" id="PS50929">
    <property type="entry name" value="ABC_TM1F"/>
    <property type="match status" value="2"/>
</dbReference>
<evidence type="ECO:0000256" key="11">
    <source>
        <dbReference type="ARBA" id="ARBA00023136"/>
    </source>
</evidence>
<keyword evidence="17" id="KW-1185">Reference proteome</keyword>